<reference evidence="1 2" key="1">
    <citation type="submission" date="2019-09" db="EMBL/GenBank/DDBJ databases">
        <title>Genome sequence of Adhaeribacter sp. M2.</title>
        <authorList>
            <person name="Srinivasan S."/>
        </authorList>
    </citation>
    <scope>NUCLEOTIDE SEQUENCE [LARGE SCALE GENOMIC DNA]</scope>
    <source>
        <strain evidence="1 2">M2</strain>
    </source>
</reference>
<dbReference type="GO" id="GO:0110001">
    <property type="term" value="C:toxin-antitoxin complex"/>
    <property type="evidence" value="ECO:0007669"/>
    <property type="project" value="InterPro"/>
</dbReference>
<dbReference type="GO" id="GO:0004519">
    <property type="term" value="F:endonuclease activity"/>
    <property type="evidence" value="ECO:0007669"/>
    <property type="project" value="InterPro"/>
</dbReference>
<comment type="caution">
    <text evidence="1">The sequence shown here is derived from an EMBL/GenBank/DDBJ whole genome shotgun (WGS) entry which is preliminary data.</text>
</comment>
<keyword evidence="2" id="KW-1185">Reference proteome</keyword>
<dbReference type="Proteomes" id="UP000326570">
    <property type="component" value="Unassembled WGS sequence"/>
</dbReference>
<organism evidence="1 2">
    <name type="scientific">Adhaeribacter soli</name>
    <dbReference type="NCBI Taxonomy" id="2607655"/>
    <lineage>
        <taxon>Bacteria</taxon>
        <taxon>Pseudomonadati</taxon>
        <taxon>Bacteroidota</taxon>
        <taxon>Cytophagia</taxon>
        <taxon>Cytophagales</taxon>
        <taxon>Hymenobacteraceae</taxon>
        <taxon>Adhaeribacter</taxon>
    </lineage>
</organism>
<dbReference type="AlphaFoldDB" id="A0A5N1J8B9"/>
<evidence type="ECO:0000313" key="2">
    <source>
        <dbReference type="Proteomes" id="UP000326570"/>
    </source>
</evidence>
<dbReference type="Pfam" id="PF09907">
    <property type="entry name" value="HigB_toxin"/>
    <property type="match status" value="1"/>
</dbReference>
<dbReference type="GO" id="GO:0003723">
    <property type="term" value="F:RNA binding"/>
    <property type="evidence" value="ECO:0007669"/>
    <property type="project" value="InterPro"/>
</dbReference>
<evidence type="ECO:0000313" key="1">
    <source>
        <dbReference type="EMBL" id="KAA9340921.1"/>
    </source>
</evidence>
<gene>
    <name evidence="1" type="ORF">F0P94_05710</name>
</gene>
<protein>
    <submittedName>
        <fullName evidence="1">Type II toxin-antitoxin system HigB family toxin</fullName>
    </submittedName>
</protein>
<name>A0A5N1J8B9_9BACT</name>
<dbReference type="InterPro" id="IPR018669">
    <property type="entry name" value="Toxin_HigB"/>
</dbReference>
<proteinExistence type="predicted"/>
<accession>A0A5N1J8B9</accession>
<dbReference type="RefSeq" id="WP_150902848.1">
    <property type="nucleotide sequence ID" value="NZ_VTWT01000002.1"/>
</dbReference>
<dbReference type="EMBL" id="VTWT01000002">
    <property type="protein sequence ID" value="KAA9340921.1"/>
    <property type="molecule type" value="Genomic_DNA"/>
</dbReference>
<sequence length="97" mass="11379">MNVISYKAISNYCQTNANAEQALKTWFKTVSKTAWKDLKELKKDYPSADYVGDNRIVFNIKGNHYRLVARVVFEYKRVMVKWIGTHAEYDKIDVLKV</sequence>